<evidence type="ECO:0000313" key="1">
    <source>
        <dbReference type="EMBL" id="GHA13819.1"/>
    </source>
</evidence>
<dbReference type="Proteomes" id="UP000614811">
    <property type="component" value="Unassembled WGS sequence"/>
</dbReference>
<reference evidence="1" key="1">
    <citation type="journal article" date="2014" name="Int. J. Syst. Evol. Microbiol.">
        <title>Complete genome sequence of Corynebacterium casei LMG S-19264T (=DSM 44701T), isolated from a smear-ripened cheese.</title>
        <authorList>
            <consortium name="US DOE Joint Genome Institute (JGI-PGF)"/>
            <person name="Walter F."/>
            <person name="Albersmeier A."/>
            <person name="Kalinowski J."/>
            <person name="Ruckert C."/>
        </authorList>
    </citation>
    <scope>NUCLEOTIDE SEQUENCE</scope>
    <source>
        <strain evidence="1">KCTC 12711</strain>
    </source>
</reference>
<name>A0A918VP40_9GAMM</name>
<protein>
    <submittedName>
        <fullName evidence="1">Uncharacterized protein</fullName>
    </submittedName>
</protein>
<dbReference type="EMBL" id="BMXA01000004">
    <property type="protein sequence ID" value="GHA13819.1"/>
    <property type="molecule type" value="Genomic_DNA"/>
</dbReference>
<proteinExistence type="predicted"/>
<organism evidence="1 2">
    <name type="scientific">Arenicella chitinivorans</name>
    <dbReference type="NCBI Taxonomy" id="1329800"/>
    <lineage>
        <taxon>Bacteria</taxon>
        <taxon>Pseudomonadati</taxon>
        <taxon>Pseudomonadota</taxon>
        <taxon>Gammaproteobacteria</taxon>
        <taxon>Arenicellales</taxon>
        <taxon>Arenicellaceae</taxon>
        <taxon>Arenicella</taxon>
    </lineage>
</organism>
<reference evidence="1" key="2">
    <citation type="submission" date="2020-09" db="EMBL/GenBank/DDBJ databases">
        <authorList>
            <person name="Sun Q."/>
            <person name="Kim S."/>
        </authorList>
    </citation>
    <scope>NUCLEOTIDE SEQUENCE</scope>
    <source>
        <strain evidence="1">KCTC 12711</strain>
    </source>
</reference>
<evidence type="ECO:0000313" key="2">
    <source>
        <dbReference type="Proteomes" id="UP000614811"/>
    </source>
</evidence>
<accession>A0A918VP40</accession>
<sequence>MAFRTKASAVTEAGCSAMLASLALNTLPEHKHKDKFKKIKNARISITTVG</sequence>
<keyword evidence="2" id="KW-1185">Reference proteome</keyword>
<dbReference type="AlphaFoldDB" id="A0A918VP40"/>
<comment type="caution">
    <text evidence="1">The sequence shown here is derived from an EMBL/GenBank/DDBJ whole genome shotgun (WGS) entry which is preliminary data.</text>
</comment>
<gene>
    <name evidence="1" type="ORF">GCM10008090_24480</name>
</gene>